<dbReference type="EMBL" id="HBGG01006528">
    <property type="protein sequence ID" value="CAD9200950.1"/>
    <property type="molecule type" value="Transcribed_RNA"/>
</dbReference>
<name>A0A7S1SKA8_9CHLO</name>
<dbReference type="Gene3D" id="3.40.50.1820">
    <property type="entry name" value="alpha/beta hydrolase"/>
    <property type="match status" value="1"/>
</dbReference>
<dbReference type="InterPro" id="IPR029058">
    <property type="entry name" value="AB_hydrolase_fold"/>
</dbReference>
<dbReference type="Pfam" id="PF00561">
    <property type="entry name" value="Abhydrolase_1"/>
    <property type="match status" value="1"/>
</dbReference>
<proteinExistence type="predicted"/>
<dbReference type="InterPro" id="IPR000073">
    <property type="entry name" value="AB_hydrolase_1"/>
</dbReference>
<sequence>MPIIFGHGLTRCKEHQAKYCDQAMLDERVVVVYDARGHGESSGWEESPPEVFTWEEQAGDVFAVADAFGLTTFVVGGNSMTSAAAVYAALRCNPRVAGFVFCRLPTAWDTRKARQGSLLKAAVSGEGSTPSNVLAGAAMSDLPEPKALEGRLPSVPVLLLSTHDDPVHPVATPETMAQLFPSATLVICNNGKDSIKREFPGIIRDFMCQVDGGTHVSGT</sequence>
<dbReference type="PANTHER" id="PTHR43433">
    <property type="entry name" value="HYDROLASE, ALPHA/BETA FOLD FAMILY PROTEIN"/>
    <property type="match status" value="1"/>
</dbReference>
<accession>A0A7S1SKA8</accession>
<evidence type="ECO:0000259" key="1">
    <source>
        <dbReference type="Pfam" id="PF00561"/>
    </source>
</evidence>
<protein>
    <recommendedName>
        <fullName evidence="1">AB hydrolase-1 domain-containing protein</fullName>
    </recommendedName>
</protein>
<dbReference type="AlphaFoldDB" id="A0A7S1SKA8"/>
<dbReference type="PANTHER" id="PTHR43433:SF5">
    <property type="entry name" value="AB HYDROLASE-1 DOMAIN-CONTAINING PROTEIN"/>
    <property type="match status" value="1"/>
</dbReference>
<feature type="domain" description="AB hydrolase-1" evidence="1">
    <location>
        <begin position="2"/>
        <end position="148"/>
    </location>
</feature>
<dbReference type="SUPFAM" id="SSF53474">
    <property type="entry name" value="alpha/beta-Hydrolases"/>
    <property type="match status" value="1"/>
</dbReference>
<reference evidence="2" key="1">
    <citation type="submission" date="2021-01" db="EMBL/GenBank/DDBJ databases">
        <authorList>
            <person name="Corre E."/>
            <person name="Pelletier E."/>
            <person name="Niang G."/>
            <person name="Scheremetjew M."/>
            <person name="Finn R."/>
            <person name="Kale V."/>
            <person name="Holt S."/>
            <person name="Cochrane G."/>
            <person name="Meng A."/>
            <person name="Brown T."/>
            <person name="Cohen L."/>
        </authorList>
    </citation>
    <scope>NUCLEOTIDE SEQUENCE</scope>
    <source>
        <strain evidence="2">PLY429</strain>
    </source>
</reference>
<organism evidence="2">
    <name type="scientific">Tetraselmis chuii</name>
    <dbReference type="NCBI Taxonomy" id="63592"/>
    <lineage>
        <taxon>Eukaryota</taxon>
        <taxon>Viridiplantae</taxon>
        <taxon>Chlorophyta</taxon>
        <taxon>core chlorophytes</taxon>
        <taxon>Chlorodendrophyceae</taxon>
        <taxon>Chlorodendrales</taxon>
        <taxon>Chlorodendraceae</taxon>
        <taxon>Tetraselmis</taxon>
    </lineage>
</organism>
<evidence type="ECO:0000313" key="2">
    <source>
        <dbReference type="EMBL" id="CAD9200950.1"/>
    </source>
</evidence>
<gene>
    <name evidence="2" type="ORF">TCHU04912_LOCUS3183</name>
</gene>
<dbReference type="InterPro" id="IPR050471">
    <property type="entry name" value="AB_hydrolase"/>
</dbReference>